<reference evidence="4" key="1">
    <citation type="submission" date="2016-10" db="EMBL/GenBank/DDBJ databases">
        <authorList>
            <person name="Varghese N."/>
            <person name="Submissions S."/>
        </authorList>
    </citation>
    <scope>NUCLEOTIDE SEQUENCE [LARGE SCALE GENOMIC DNA]</scope>
    <source>
        <strain evidence="4">DSM 17298</strain>
    </source>
</reference>
<evidence type="ECO:0000259" key="2">
    <source>
        <dbReference type="Pfam" id="PF10988"/>
    </source>
</evidence>
<evidence type="ECO:0000313" key="3">
    <source>
        <dbReference type="EMBL" id="SEF43741.1"/>
    </source>
</evidence>
<dbReference type="Pfam" id="PF10988">
    <property type="entry name" value="DUF2807"/>
    <property type="match status" value="1"/>
</dbReference>
<proteinExistence type="predicted"/>
<keyword evidence="1" id="KW-0732">Signal</keyword>
<dbReference type="Gene3D" id="2.160.20.120">
    <property type="match status" value="1"/>
</dbReference>
<dbReference type="STRING" id="1120964.GCA_001313265_00300"/>
<dbReference type="Proteomes" id="UP000236736">
    <property type="component" value="Unassembled WGS sequence"/>
</dbReference>
<dbReference type="EMBL" id="FNVR01000001">
    <property type="protein sequence ID" value="SEF43741.1"/>
    <property type="molecule type" value="Genomic_DNA"/>
</dbReference>
<dbReference type="PANTHER" id="PTHR39200:SF1">
    <property type="entry name" value="AUTO-TRANSPORTER ADHESIN HEAD GIN DOMAIN-CONTAINING PROTEIN-RELATED"/>
    <property type="match status" value="1"/>
</dbReference>
<evidence type="ECO:0000256" key="1">
    <source>
        <dbReference type="SAM" id="SignalP"/>
    </source>
</evidence>
<name>A0A1H5S1U6_9BACT</name>
<gene>
    <name evidence="3" type="ORF">SAMN03080598_00205</name>
</gene>
<keyword evidence="4" id="KW-1185">Reference proteome</keyword>
<dbReference type="OrthoDB" id="680270at2"/>
<protein>
    <submittedName>
        <fullName evidence="3">Putative auto-transporter adhesin, head GIN domain</fullName>
    </submittedName>
</protein>
<evidence type="ECO:0000313" key="4">
    <source>
        <dbReference type="Proteomes" id="UP000236736"/>
    </source>
</evidence>
<feature type="chain" id="PRO_5009283542" evidence="1">
    <location>
        <begin position="23"/>
        <end position="230"/>
    </location>
</feature>
<sequence length="230" mass="23819">MKTSKIISSVFAMLLTVSVAFPQGTETRTPGSFTKIESHGSWDVEITKGSKDEIRLESSSFDLSKVITAIEKGKLEIKLEKGNYRNVDLKVFITVRELESVGNGGSGDMVIKSDFGADSFGIGLSGSGSISAKNINVQKLSVGMSGSGKVKIEGGQAEEANIGQSGSGDFEGINFTAATVKIGKSGSGSTSIGVTESLTVGASGSGNVYYRGNPEKQSIGVSGSSKVIKQ</sequence>
<dbReference type="AlphaFoldDB" id="A0A1H5S1U6"/>
<dbReference type="RefSeq" id="WP_103922936.1">
    <property type="nucleotide sequence ID" value="NZ_BBFN01000001.1"/>
</dbReference>
<dbReference type="InterPro" id="IPR021255">
    <property type="entry name" value="DUF2807"/>
</dbReference>
<feature type="domain" description="Putative auto-transporter adhesin head GIN" evidence="2">
    <location>
        <begin position="33"/>
        <end position="214"/>
    </location>
</feature>
<organism evidence="3 4">
    <name type="scientific">Algoriphagus boritolerans DSM 17298 = JCM 18970</name>
    <dbReference type="NCBI Taxonomy" id="1120964"/>
    <lineage>
        <taxon>Bacteria</taxon>
        <taxon>Pseudomonadati</taxon>
        <taxon>Bacteroidota</taxon>
        <taxon>Cytophagia</taxon>
        <taxon>Cytophagales</taxon>
        <taxon>Cyclobacteriaceae</taxon>
        <taxon>Algoriphagus</taxon>
    </lineage>
</organism>
<accession>A0A1H5S1U6</accession>
<dbReference type="PANTHER" id="PTHR39200">
    <property type="entry name" value="HYPOTHETICAL EXPORTED PROTEIN"/>
    <property type="match status" value="1"/>
</dbReference>
<feature type="signal peptide" evidence="1">
    <location>
        <begin position="1"/>
        <end position="22"/>
    </location>
</feature>